<dbReference type="AlphaFoldDB" id="A0AAD7CDK6"/>
<organism evidence="1 2">
    <name type="scientific">Roridomyces roridus</name>
    <dbReference type="NCBI Taxonomy" id="1738132"/>
    <lineage>
        <taxon>Eukaryota</taxon>
        <taxon>Fungi</taxon>
        <taxon>Dikarya</taxon>
        <taxon>Basidiomycota</taxon>
        <taxon>Agaricomycotina</taxon>
        <taxon>Agaricomycetes</taxon>
        <taxon>Agaricomycetidae</taxon>
        <taxon>Agaricales</taxon>
        <taxon>Marasmiineae</taxon>
        <taxon>Mycenaceae</taxon>
        <taxon>Roridomyces</taxon>
    </lineage>
</organism>
<protein>
    <recommendedName>
        <fullName evidence="3">F-box domain-containing protein</fullName>
    </recommendedName>
</protein>
<name>A0AAD7CDK6_9AGAR</name>
<dbReference type="Gene3D" id="3.80.10.10">
    <property type="entry name" value="Ribonuclease Inhibitor"/>
    <property type="match status" value="1"/>
</dbReference>
<gene>
    <name evidence="1" type="ORF">FB45DRAFT_860005</name>
</gene>
<evidence type="ECO:0008006" key="3">
    <source>
        <dbReference type="Google" id="ProtNLM"/>
    </source>
</evidence>
<dbReference type="EMBL" id="JARKIF010000002">
    <property type="protein sequence ID" value="KAJ7646496.1"/>
    <property type="molecule type" value="Genomic_DNA"/>
</dbReference>
<evidence type="ECO:0000313" key="2">
    <source>
        <dbReference type="Proteomes" id="UP001221142"/>
    </source>
</evidence>
<dbReference type="Proteomes" id="UP001221142">
    <property type="component" value="Unassembled WGS sequence"/>
</dbReference>
<accession>A0AAD7CDK6</accession>
<sequence>MFAIAPNLTAVYVGLENEDGVLYRSPFELPWQQLTTLSIGFHGNEEALPVIPLLSTIVNLRVQFTRADPFPAQSPITLPHLRMLEVRSEHISHPQDAILDFLARSQCQLKSFHFIEDAIGADDALALIREMPSLRDLNLGYFMVSEPPSEHPVSITHALYSQSGEARLLRTTAILLLTLTFRRSWKTMDCSSRSWSTCGNSTH</sequence>
<evidence type="ECO:0000313" key="1">
    <source>
        <dbReference type="EMBL" id="KAJ7646496.1"/>
    </source>
</evidence>
<dbReference type="InterPro" id="IPR032675">
    <property type="entry name" value="LRR_dom_sf"/>
</dbReference>
<keyword evidence="2" id="KW-1185">Reference proteome</keyword>
<reference evidence="1" key="1">
    <citation type="submission" date="2023-03" db="EMBL/GenBank/DDBJ databases">
        <title>Massive genome expansion in bonnet fungi (Mycena s.s.) driven by repeated elements and novel gene families across ecological guilds.</title>
        <authorList>
            <consortium name="Lawrence Berkeley National Laboratory"/>
            <person name="Harder C.B."/>
            <person name="Miyauchi S."/>
            <person name="Viragh M."/>
            <person name="Kuo A."/>
            <person name="Thoen E."/>
            <person name="Andreopoulos B."/>
            <person name="Lu D."/>
            <person name="Skrede I."/>
            <person name="Drula E."/>
            <person name="Henrissat B."/>
            <person name="Morin E."/>
            <person name="Kohler A."/>
            <person name="Barry K."/>
            <person name="LaButti K."/>
            <person name="Morin E."/>
            <person name="Salamov A."/>
            <person name="Lipzen A."/>
            <person name="Mereny Z."/>
            <person name="Hegedus B."/>
            <person name="Baldrian P."/>
            <person name="Stursova M."/>
            <person name="Weitz H."/>
            <person name="Taylor A."/>
            <person name="Grigoriev I.V."/>
            <person name="Nagy L.G."/>
            <person name="Martin F."/>
            <person name="Kauserud H."/>
        </authorList>
    </citation>
    <scope>NUCLEOTIDE SEQUENCE</scope>
    <source>
        <strain evidence="1">9284</strain>
    </source>
</reference>
<comment type="caution">
    <text evidence="1">The sequence shown here is derived from an EMBL/GenBank/DDBJ whole genome shotgun (WGS) entry which is preliminary data.</text>
</comment>
<proteinExistence type="predicted"/>